<name>A0A6J7WH14_9CAUD</name>
<proteinExistence type="predicted"/>
<accession>A0A6J7WH14</accession>
<organism evidence="1">
    <name type="scientific">uncultured Caudovirales phage</name>
    <dbReference type="NCBI Taxonomy" id="2100421"/>
    <lineage>
        <taxon>Viruses</taxon>
        <taxon>Duplodnaviria</taxon>
        <taxon>Heunggongvirae</taxon>
        <taxon>Uroviricota</taxon>
        <taxon>Caudoviricetes</taxon>
        <taxon>Peduoviridae</taxon>
        <taxon>Maltschvirus</taxon>
        <taxon>Maltschvirus maltsch</taxon>
    </lineage>
</organism>
<protein>
    <submittedName>
        <fullName evidence="1">Uncharacterized protein</fullName>
    </submittedName>
</protein>
<reference evidence="1" key="1">
    <citation type="submission" date="2020-05" db="EMBL/GenBank/DDBJ databases">
        <authorList>
            <person name="Chiriac C."/>
            <person name="Salcher M."/>
            <person name="Ghai R."/>
            <person name="Kavagutti S V."/>
        </authorList>
    </citation>
    <scope>NUCLEOTIDE SEQUENCE</scope>
</reference>
<gene>
    <name evidence="1" type="ORF">UFOVP178_47</name>
</gene>
<dbReference type="EMBL" id="LR798215">
    <property type="protein sequence ID" value="CAB5194987.1"/>
    <property type="molecule type" value="Genomic_DNA"/>
</dbReference>
<sequence length="312" mass="35743">MSYSDTAVVTVQKLYPYYGHSLDALTPRDFLEWKQVFVKARIQPEVAESICSELAAAHETVGDIRQVFPLFCQHAREALRVSKEQAEEKRNSCAYCRGKGIASVTSRRDPFDTESVACICPAGQSWAERCSTGPNPFKPRSRWNDPSVAPEVTQFHTMHDERAKAWAKERGLDQDDETQFWAKWKKVKEQMAREMFKTTADWDTSEKEKKKRAESDEARRLTMVLKVRPVHRSQIPDGWEVAVFDRDLGTYAILPDQHGNYQPDTRARVVKRRRSDVPAVASNAKKAHSPVRVDDRELALAAYQNGDERGWE</sequence>
<evidence type="ECO:0000313" key="1">
    <source>
        <dbReference type="EMBL" id="CAB5194987.1"/>
    </source>
</evidence>